<comment type="similarity">
    <text evidence="1">Belongs to the protein kinase superfamily. ADCK protein kinase family.</text>
</comment>
<dbReference type="Pfam" id="PF03109">
    <property type="entry name" value="ABC1"/>
    <property type="match status" value="1"/>
</dbReference>
<comment type="caution">
    <text evidence="4">The sequence shown here is derived from an EMBL/GenBank/DDBJ whole genome shotgun (WGS) entry which is preliminary data.</text>
</comment>
<dbReference type="PANTHER" id="PTHR10566">
    <property type="entry name" value="CHAPERONE-ACTIVITY OF BC1 COMPLEX CABC1 -RELATED"/>
    <property type="match status" value="1"/>
</dbReference>
<dbReference type="GO" id="GO:0004672">
    <property type="term" value="F:protein kinase activity"/>
    <property type="evidence" value="ECO:0007669"/>
    <property type="project" value="InterPro"/>
</dbReference>
<dbReference type="GO" id="GO:0005524">
    <property type="term" value="F:ATP binding"/>
    <property type="evidence" value="ECO:0007669"/>
    <property type="project" value="InterPro"/>
</dbReference>
<dbReference type="InterPro" id="IPR011009">
    <property type="entry name" value="Kinase-like_dom_sf"/>
</dbReference>
<feature type="transmembrane region" description="Helical" evidence="2">
    <location>
        <begin position="497"/>
        <end position="517"/>
    </location>
</feature>
<dbReference type="InterPro" id="IPR050154">
    <property type="entry name" value="UbiB_kinase"/>
</dbReference>
<dbReference type="InterPro" id="IPR000719">
    <property type="entry name" value="Prot_kinase_dom"/>
</dbReference>
<dbReference type="SUPFAM" id="SSF56112">
    <property type="entry name" value="Protein kinase-like (PK-like)"/>
    <property type="match status" value="1"/>
</dbReference>
<dbReference type="PROSITE" id="PS50011">
    <property type="entry name" value="PROTEIN_KINASE_DOM"/>
    <property type="match status" value="1"/>
</dbReference>
<evidence type="ECO:0000313" key="5">
    <source>
        <dbReference type="Proteomes" id="UP000178086"/>
    </source>
</evidence>
<accession>A0A1F2URM4</accession>
<reference evidence="4 5" key="1">
    <citation type="journal article" date="2016" name="Nat. Commun.">
        <title>Thousands of microbial genomes shed light on interconnected biogeochemical processes in an aquifer system.</title>
        <authorList>
            <person name="Anantharaman K."/>
            <person name="Brown C.T."/>
            <person name="Hug L.A."/>
            <person name="Sharon I."/>
            <person name="Castelle C.J."/>
            <person name="Probst A.J."/>
            <person name="Thomas B.C."/>
            <person name="Singh A."/>
            <person name="Wilkins M.J."/>
            <person name="Karaoz U."/>
            <person name="Brodie E.L."/>
            <person name="Williams K.H."/>
            <person name="Hubbard S.S."/>
            <person name="Banfield J.F."/>
        </authorList>
    </citation>
    <scope>NUCLEOTIDE SEQUENCE [LARGE SCALE GENOMIC DNA]</scope>
</reference>
<dbReference type="Proteomes" id="UP000178086">
    <property type="component" value="Unassembled WGS sequence"/>
</dbReference>
<dbReference type="CDD" id="cd05121">
    <property type="entry name" value="ABC1_ADCK3-like"/>
    <property type="match status" value="1"/>
</dbReference>
<keyword evidence="2" id="KW-0472">Membrane</keyword>
<evidence type="ECO:0000256" key="2">
    <source>
        <dbReference type="SAM" id="Phobius"/>
    </source>
</evidence>
<proteinExistence type="inferred from homology"/>
<evidence type="ECO:0000313" key="4">
    <source>
        <dbReference type="EMBL" id="OFW33836.1"/>
    </source>
</evidence>
<keyword evidence="2" id="KW-1133">Transmembrane helix</keyword>
<dbReference type="EMBL" id="MELI01000058">
    <property type="protein sequence ID" value="OFW33836.1"/>
    <property type="molecule type" value="Genomic_DNA"/>
</dbReference>
<organism evidence="4 5">
    <name type="scientific">Candidatus Aquicultor primus</name>
    <dbReference type="NCBI Taxonomy" id="1797195"/>
    <lineage>
        <taxon>Bacteria</taxon>
        <taxon>Bacillati</taxon>
        <taxon>Actinomycetota</taxon>
        <taxon>Candidatus Aquicultoria</taxon>
        <taxon>Candidatus Aquicultorales</taxon>
        <taxon>Candidatus Aquicultoraceae</taxon>
        <taxon>Candidatus Aquicultor</taxon>
    </lineage>
</organism>
<feature type="transmembrane region" description="Helical" evidence="2">
    <location>
        <begin position="523"/>
        <end position="546"/>
    </location>
</feature>
<keyword evidence="2" id="KW-0812">Transmembrane</keyword>
<evidence type="ECO:0000256" key="1">
    <source>
        <dbReference type="ARBA" id="ARBA00009670"/>
    </source>
</evidence>
<dbReference type="PANTHER" id="PTHR10566:SF113">
    <property type="entry name" value="PROTEIN ACTIVITY OF BC1 COMPLEX KINASE 7, CHLOROPLASTIC"/>
    <property type="match status" value="1"/>
</dbReference>
<evidence type="ECO:0000259" key="3">
    <source>
        <dbReference type="PROSITE" id="PS50011"/>
    </source>
</evidence>
<gene>
    <name evidence="4" type="ORF">A2074_05645</name>
</gene>
<feature type="domain" description="Protein kinase" evidence="3">
    <location>
        <begin position="124"/>
        <end position="456"/>
    </location>
</feature>
<dbReference type="Gene3D" id="1.10.510.10">
    <property type="entry name" value="Transferase(Phosphotransferase) domain 1"/>
    <property type="match status" value="1"/>
</dbReference>
<protein>
    <recommendedName>
        <fullName evidence="3">Protein kinase domain-containing protein</fullName>
    </recommendedName>
</protein>
<dbReference type="AlphaFoldDB" id="A0A1F2URM4"/>
<name>A0A1F2URM4_9ACTN</name>
<dbReference type="InterPro" id="IPR004147">
    <property type="entry name" value="ABC1_dom"/>
</dbReference>
<sequence>MARGRRAHISRYREIGSVIAKYGFSELVEEVGLRRVFPRLPRGPVTAAEKVELRARNLRLALQDLGPTFIKAGQVLSSRPDLLPAVYIAELEKLQDKVVEFDYETAKNTVEDELGRPLDEVFSHFSEEPIASASLSQVHKATLKTGEQVAVKIRRPGIEKMIEQDIRIFHDIAYILQRSQAIGKYYDFVGTVDGFERIIHEELEFRLEASNIGRVKKSLRLFKHITLPEVYLDYSTQKVLTLEFIDGIHITAIDELESDEIDKKVIASELFRAYIKQIIEDGFFHADPHPGNILVTREGMVYLIDLGMVGRLDGNLQSQIARILIDLVDQNSDGVTETVMYLGVRSEDTNFDQLSRDIGNLTTRYYGRAIEAIGLSDVLNGLVAVITRNHIKVPSNFALLAKTVVLVDGIVRRLDPDFNYSEALRTSITRIVLTRLRAQFSAVKLFGATLESSDFLVSLPRHLGLLTDKLVKDDFRIKFEHHRLESLEKTISRSANLLTVALIVSAIVLGSGLVISAEVGPKVFGFPALGLLGFIFASILGLYLVYQILRSRR</sequence>